<evidence type="ECO:0000313" key="1">
    <source>
        <dbReference type="EMBL" id="AEQ50789.1"/>
    </source>
</evidence>
<dbReference type="KEGG" id="phl:KKY_750"/>
<dbReference type="AlphaFoldDB" id="G4RDZ5"/>
<keyword evidence="2" id="KW-1185">Reference proteome</keyword>
<accession>G4RDZ5</accession>
<dbReference type="HOGENOM" id="CLU_2736464_0_0_5"/>
<sequence length="71" mass="7867">MHYTINLRDAAAQRAIEGRTSRLHEKLSAHRRQQEAIALGLDHGPLLPLALSPAESKELRAEIRTLASCGR</sequence>
<organism evidence="1 2">
    <name type="scientific">Pelagibacterium halotolerans (strain DSM 22347 / JCM 15775 / CGMCC 1.7692 / B2)</name>
    <dbReference type="NCBI Taxonomy" id="1082931"/>
    <lineage>
        <taxon>Bacteria</taxon>
        <taxon>Pseudomonadati</taxon>
        <taxon>Pseudomonadota</taxon>
        <taxon>Alphaproteobacteria</taxon>
        <taxon>Hyphomicrobiales</taxon>
        <taxon>Devosiaceae</taxon>
        <taxon>Pelagibacterium</taxon>
    </lineage>
</organism>
<protein>
    <submittedName>
        <fullName evidence="1">Uncharacterized protein</fullName>
    </submittedName>
</protein>
<dbReference type="Proteomes" id="UP000008850">
    <property type="component" value="Chromosome"/>
</dbReference>
<name>G4RDZ5_PELHB</name>
<proteinExistence type="predicted"/>
<dbReference type="STRING" id="1082931.KKY_750"/>
<reference evidence="1 2" key="1">
    <citation type="journal article" date="2012" name="J. Bacteriol.">
        <title>Complete genome sequence of Pelagibacterium halotolerans B2T.</title>
        <authorList>
            <person name="Huo Y.Y."/>
            <person name="Cheng H."/>
            <person name="Han X.F."/>
            <person name="Jiang X.W."/>
            <person name="Sun C."/>
            <person name="Zhang X.Q."/>
            <person name="Zhu X.F."/>
            <person name="Liu Y.F."/>
            <person name="Li P.F."/>
            <person name="Ni P.X."/>
            <person name="Wu M."/>
        </authorList>
    </citation>
    <scope>NUCLEOTIDE SEQUENCE [LARGE SCALE GENOMIC DNA]</scope>
    <source>
        <strain evidence="2">DSM 22347 / JCM 15775 / CGMCC 1.7692 / B2</strain>
    </source>
</reference>
<dbReference type="EMBL" id="CP003075">
    <property type="protein sequence ID" value="AEQ50789.1"/>
    <property type="molecule type" value="Genomic_DNA"/>
</dbReference>
<evidence type="ECO:0000313" key="2">
    <source>
        <dbReference type="Proteomes" id="UP000008850"/>
    </source>
</evidence>
<gene>
    <name evidence="1" type="ordered locus">KKY_750</name>
</gene>